<name>A0A9N9X8X1_DIABA</name>
<reference evidence="5" key="1">
    <citation type="submission" date="2022-01" db="EMBL/GenBank/DDBJ databases">
        <authorList>
            <person name="King R."/>
        </authorList>
    </citation>
    <scope>NUCLEOTIDE SEQUENCE</scope>
</reference>
<dbReference type="PANTHER" id="PTHR10353:SF36">
    <property type="entry name" value="LP05116P"/>
    <property type="match status" value="1"/>
</dbReference>
<evidence type="ECO:0000256" key="2">
    <source>
        <dbReference type="ARBA" id="ARBA00022801"/>
    </source>
</evidence>
<dbReference type="Pfam" id="PF00232">
    <property type="entry name" value="Glyco_hydro_1"/>
    <property type="match status" value="1"/>
</dbReference>
<protein>
    <recommendedName>
        <fullName evidence="7">Myrosinase 1-like</fullName>
    </recommendedName>
</protein>
<evidence type="ECO:0000256" key="3">
    <source>
        <dbReference type="ARBA" id="ARBA00023295"/>
    </source>
</evidence>
<evidence type="ECO:0000256" key="4">
    <source>
        <dbReference type="RuleBase" id="RU003690"/>
    </source>
</evidence>
<gene>
    <name evidence="5" type="ORF">DIABBA_LOCUS3262</name>
</gene>
<dbReference type="AlphaFoldDB" id="A0A9N9X8X1"/>
<dbReference type="EMBL" id="OU898277">
    <property type="protein sequence ID" value="CAG9829455.1"/>
    <property type="molecule type" value="Genomic_DNA"/>
</dbReference>
<evidence type="ECO:0000313" key="6">
    <source>
        <dbReference type="Proteomes" id="UP001153709"/>
    </source>
</evidence>
<dbReference type="PRINTS" id="PR00131">
    <property type="entry name" value="GLHYDRLASE1"/>
</dbReference>
<dbReference type="Proteomes" id="UP001153709">
    <property type="component" value="Chromosome 2"/>
</dbReference>
<dbReference type="InterPro" id="IPR017853">
    <property type="entry name" value="GH"/>
</dbReference>
<comment type="similarity">
    <text evidence="1 4">Belongs to the glycosyl hydrolase 1 family.</text>
</comment>
<accession>A0A9N9X8X1</accession>
<dbReference type="Gene3D" id="3.20.20.80">
    <property type="entry name" value="Glycosidases"/>
    <property type="match status" value="1"/>
</dbReference>
<sequence length="456" mass="51739">MVHQDPSPISNKDTGNIACDSYHKYKEDVDFLEDLGVNFYRFSISWSRILPTGYSNKVNQKGLQYYKDLTKELVNRNITPVATIFHWDLPQPLAGLGWPNSNLAELFVEYAKIVIEELPDVGVWITFNEPKQICHFGYGTGMFAPGIHSSGVGEYECVYTVLKAHAETYYMYKALNRSAPMGITIDCEWYEPKSDSAADKEAAKRNVDFECGIYAHPIFVGDWPEDVKIRVYERSMRENYSKSRLPELTLSEISYILGTADFLGLNYYVTFTVTDDIEDLTNVTSYNNDVRVVLGNISNVESGSNGFPIVPWGLTKVLKYVKTEYNNPTILITEIGISDDGSTLKDEPRIKALTEYFSAILDSIYEDGVNVIGVTIWSLLDNFEWLNGYSARFGLYQVDFTNDTRPRTAKSSVEFFKNVIKTKSLDSSNDGGSSINRVNGYVFGFIILSFYLFKLW</sequence>
<dbReference type="PANTHER" id="PTHR10353">
    <property type="entry name" value="GLYCOSYL HYDROLASE"/>
    <property type="match status" value="1"/>
</dbReference>
<dbReference type="GO" id="GO:0008422">
    <property type="term" value="F:beta-glucosidase activity"/>
    <property type="evidence" value="ECO:0007669"/>
    <property type="project" value="TreeGrafter"/>
</dbReference>
<dbReference type="GO" id="GO:0005975">
    <property type="term" value="P:carbohydrate metabolic process"/>
    <property type="evidence" value="ECO:0007669"/>
    <property type="project" value="InterPro"/>
</dbReference>
<keyword evidence="2" id="KW-0378">Hydrolase</keyword>
<dbReference type="InterPro" id="IPR001360">
    <property type="entry name" value="Glyco_hydro_1"/>
</dbReference>
<dbReference type="OrthoDB" id="65569at2759"/>
<evidence type="ECO:0000313" key="5">
    <source>
        <dbReference type="EMBL" id="CAG9829455.1"/>
    </source>
</evidence>
<dbReference type="SUPFAM" id="SSF51445">
    <property type="entry name" value="(Trans)glycosidases"/>
    <property type="match status" value="1"/>
</dbReference>
<proteinExistence type="inferred from homology"/>
<evidence type="ECO:0008006" key="7">
    <source>
        <dbReference type="Google" id="ProtNLM"/>
    </source>
</evidence>
<keyword evidence="3" id="KW-0326">Glycosidase</keyword>
<organism evidence="5 6">
    <name type="scientific">Diabrotica balteata</name>
    <name type="common">Banded cucumber beetle</name>
    <dbReference type="NCBI Taxonomy" id="107213"/>
    <lineage>
        <taxon>Eukaryota</taxon>
        <taxon>Metazoa</taxon>
        <taxon>Ecdysozoa</taxon>
        <taxon>Arthropoda</taxon>
        <taxon>Hexapoda</taxon>
        <taxon>Insecta</taxon>
        <taxon>Pterygota</taxon>
        <taxon>Neoptera</taxon>
        <taxon>Endopterygota</taxon>
        <taxon>Coleoptera</taxon>
        <taxon>Polyphaga</taxon>
        <taxon>Cucujiformia</taxon>
        <taxon>Chrysomeloidea</taxon>
        <taxon>Chrysomelidae</taxon>
        <taxon>Galerucinae</taxon>
        <taxon>Diabroticina</taxon>
        <taxon>Diabroticites</taxon>
        <taxon>Diabrotica</taxon>
    </lineage>
</organism>
<keyword evidence="6" id="KW-1185">Reference proteome</keyword>
<evidence type="ECO:0000256" key="1">
    <source>
        <dbReference type="ARBA" id="ARBA00010838"/>
    </source>
</evidence>